<evidence type="ECO:0000313" key="2">
    <source>
        <dbReference type="Proteomes" id="UP001243298"/>
    </source>
</evidence>
<name>A0ABT6IQP3_9GAMM</name>
<comment type="caution">
    <text evidence="1">The sequence shown here is derived from an EMBL/GenBank/DDBJ whole genome shotgun (WGS) entry which is preliminary data.</text>
</comment>
<organism evidence="1 2">
    <name type="scientific">Psychrobacter pocilloporae</name>
    <dbReference type="NCBI Taxonomy" id="1775882"/>
    <lineage>
        <taxon>Bacteria</taxon>
        <taxon>Pseudomonadati</taxon>
        <taxon>Pseudomonadota</taxon>
        <taxon>Gammaproteobacteria</taxon>
        <taxon>Moraxellales</taxon>
        <taxon>Moraxellaceae</taxon>
        <taxon>Psychrobacter</taxon>
    </lineage>
</organism>
<dbReference type="EMBL" id="PGFT01000001">
    <property type="protein sequence ID" value="MDH4904146.1"/>
    <property type="molecule type" value="Genomic_DNA"/>
</dbReference>
<gene>
    <name evidence="1" type="ORF">CUR83_03510</name>
</gene>
<evidence type="ECO:0008006" key="3">
    <source>
        <dbReference type="Google" id="ProtNLM"/>
    </source>
</evidence>
<dbReference type="RefSeq" id="WP_284719095.1">
    <property type="nucleotide sequence ID" value="NZ_PGFT01000001.1"/>
</dbReference>
<evidence type="ECO:0000313" key="1">
    <source>
        <dbReference type="EMBL" id="MDH4904146.1"/>
    </source>
</evidence>
<proteinExistence type="predicted"/>
<reference evidence="1 2" key="1">
    <citation type="submission" date="2017-11" db="EMBL/GenBank/DDBJ databases">
        <title>Whole genome sequencing of Psychrobacter pocilloporae S6-60T(=JCM 31058T=LMG 29157T).</title>
        <authorList>
            <person name="Das S.K."/>
        </authorList>
    </citation>
    <scope>NUCLEOTIDE SEQUENCE [LARGE SCALE GENOMIC DNA]</scope>
    <source>
        <strain evidence="1 2">S6-60</strain>
    </source>
</reference>
<sequence>MPNSIRTTSNTQTTTNTTPATFKAGDSVLCPSLSLNPFVLTNDPYGKRDVLALEYESSYFYYDRNGYFVRANQNETDDFQPSLFADTPANRQAIATLYSGSHTSQCKVIDTTEADDKEAVLISAFDLSGIVCDIEGAATALDDIGQLLWLIYTGKIEASTAVSMARITHDSTSAWTELLLSKAKEIKETLAMTRYGKEAANETLPTKTKP</sequence>
<dbReference type="Proteomes" id="UP001243298">
    <property type="component" value="Unassembled WGS sequence"/>
</dbReference>
<keyword evidence="2" id="KW-1185">Reference proteome</keyword>
<accession>A0ABT6IQP3</accession>
<protein>
    <recommendedName>
        <fullName evidence="3">DUF4376 domain-containing protein</fullName>
    </recommendedName>
</protein>